<keyword evidence="6 10" id="KW-0630">Potassium</keyword>
<comment type="similarity">
    <text evidence="2 10">Belongs to the HAK/KUP transporter (TC 2.A.72.3) family.</text>
</comment>
<reference evidence="14 15" key="1">
    <citation type="submission" date="2017-09" db="EMBL/GenBank/DDBJ databases">
        <title>WGS assembly of Aquilegia coerulea Goldsmith.</title>
        <authorList>
            <person name="Hodges S."/>
            <person name="Kramer E."/>
            <person name="Nordborg M."/>
            <person name="Tomkins J."/>
            <person name="Borevitz J."/>
            <person name="Derieg N."/>
            <person name="Yan J."/>
            <person name="Mihaltcheva S."/>
            <person name="Hayes R.D."/>
            <person name="Rokhsar D."/>
        </authorList>
    </citation>
    <scope>NUCLEOTIDE SEQUENCE [LARGE SCALE GENOMIC DNA]</scope>
    <source>
        <strain evidence="15">cv. Goldsmith</strain>
    </source>
</reference>
<keyword evidence="3" id="KW-0813">Transport</keyword>
<evidence type="ECO:0000259" key="12">
    <source>
        <dbReference type="Pfam" id="PF02705"/>
    </source>
</evidence>
<evidence type="ECO:0000256" key="4">
    <source>
        <dbReference type="ARBA" id="ARBA00022538"/>
    </source>
</evidence>
<sequence length="777" mass="86952">MSSKQHQELHSNVLDSRRSTCRAVCIPLCTPDGIYSSANKGFVATQLMADHHEIEEVDLEAAYNQEDNADHHEEEEDLESADNNNHRLDLESRTKFSHSSEVVYPFVATLVLAYQSLGVVYGDIGTSPLYVFSSLSLKNPGEDDILGILSLIFWTLTSIGVIKYIAIVLRADDHGEGGTFALYSLLCQHINFQGTVGIQITRLESDKNLKFYSSKTAALQSTTKAFFENSSRAQSVFIYIVLLGTCMVIGDGALTPAISVVSAVQGIQSRSDKITQNHVVIISVVILLMLFFFQRFGTTKVSFVFSPIMLLWFASTASIGIYNTIKYYPSIFKFISPHYIYYYFKRNGKEGWKQLGAVAMCITGAEAMFADLGHFDKRSIQVAFSFLVYPALIITYGGEGAFLIKNPDKISTAFYSSVPSPVFWPMFVIAILAAIVASQSLISASFSIIKQSLALGCFPRVNILHTSNKREGQVYSPEVNYILMTMCVLIVVGFKGGAEIGNAYGVAVIWVMLITTCLMIMVMLVIWKTNLLLIALFFIVFLIIEASYMTSLLLKVPQGGWVPFAIAVFFLIIMLSWTYGRSKKKEYEAERKMKEEDLTELVSRNVHIRVPGICLFCTDLLNGIPPIIRHYVQHVGSLHDVLIVVTVRTLPIKTVLPEERFIVGKLGPEGVYRCLVQYGYKDVPNMHDNEFIISLLDKIKEKLESHIEVELLESAASIGVVYVMGRTILKSNEKNGWFAHLVIDCFYRFLQKNFRSAVSTLNIPPSKMLQVGMLYEI</sequence>
<organism evidence="14 15">
    <name type="scientific">Aquilegia coerulea</name>
    <name type="common">Rocky mountain columbine</name>
    <dbReference type="NCBI Taxonomy" id="218851"/>
    <lineage>
        <taxon>Eukaryota</taxon>
        <taxon>Viridiplantae</taxon>
        <taxon>Streptophyta</taxon>
        <taxon>Embryophyta</taxon>
        <taxon>Tracheophyta</taxon>
        <taxon>Spermatophyta</taxon>
        <taxon>Magnoliopsida</taxon>
        <taxon>Ranunculales</taxon>
        <taxon>Ranunculaceae</taxon>
        <taxon>Thalictroideae</taxon>
        <taxon>Aquilegia</taxon>
    </lineage>
</organism>
<dbReference type="InParanoid" id="A0A2G5F9J3"/>
<dbReference type="InterPro" id="IPR003855">
    <property type="entry name" value="K+_transporter"/>
</dbReference>
<dbReference type="PANTHER" id="PTHR30540:SF106">
    <property type="entry name" value="POTASSIUM TRANSPORTER 26"/>
    <property type="match status" value="1"/>
</dbReference>
<proteinExistence type="inferred from homology"/>
<evidence type="ECO:0000256" key="9">
    <source>
        <dbReference type="ARBA" id="ARBA00023136"/>
    </source>
</evidence>
<comment type="function">
    <text evidence="10">Potassium transporter.</text>
</comment>
<evidence type="ECO:0000256" key="10">
    <source>
        <dbReference type="RuleBase" id="RU321113"/>
    </source>
</evidence>
<evidence type="ECO:0000256" key="11">
    <source>
        <dbReference type="SAM" id="Coils"/>
    </source>
</evidence>
<feature type="transmembrane region" description="Helical" evidence="10">
    <location>
        <begin position="236"/>
        <end position="258"/>
    </location>
</feature>
<feature type="domain" description="K+ potassium transporter C-terminal" evidence="13">
    <location>
        <begin position="611"/>
        <end position="777"/>
    </location>
</feature>
<dbReference type="InterPro" id="IPR053952">
    <property type="entry name" value="K_trans_C"/>
</dbReference>
<keyword evidence="7 10" id="KW-1133">Transmembrane helix</keyword>
<feature type="transmembrane region" description="Helical" evidence="10">
    <location>
        <begin position="533"/>
        <end position="554"/>
    </location>
</feature>
<dbReference type="GO" id="GO:0016020">
    <property type="term" value="C:membrane"/>
    <property type="evidence" value="ECO:0007669"/>
    <property type="project" value="UniProtKB-SubCell"/>
</dbReference>
<evidence type="ECO:0000256" key="3">
    <source>
        <dbReference type="ARBA" id="ARBA00022448"/>
    </source>
</evidence>
<dbReference type="NCBIfam" id="TIGR00794">
    <property type="entry name" value="kup"/>
    <property type="match status" value="1"/>
</dbReference>
<comment type="caution">
    <text evidence="10">Lacks conserved residue(s) required for the propagation of feature annotation.</text>
</comment>
<dbReference type="Pfam" id="PF22776">
    <property type="entry name" value="K_trans_C"/>
    <property type="match status" value="1"/>
</dbReference>
<keyword evidence="15" id="KW-1185">Reference proteome</keyword>
<evidence type="ECO:0000313" key="15">
    <source>
        <dbReference type="Proteomes" id="UP000230069"/>
    </source>
</evidence>
<evidence type="ECO:0000256" key="7">
    <source>
        <dbReference type="ARBA" id="ARBA00022989"/>
    </source>
</evidence>
<feature type="domain" description="K+ potassium transporter integral membrane" evidence="12">
    <location>
        <begin position="112"/>
        <end position="599"/>
    </location>
</feature>
<feature type="coiled-coil region" evidence="11">
    <location>
        <begin position="64"/>
        <end position="91"/>
    </location>
</feature>
<keyword evidence="5 10" id="KW-0812">Transmembrane</keyword>
<keyword evidence="9 10" id="KW-0472">Membrane</keyword>
<feature type="transmembrane region" description="Helical" evidence="10">
    <location>
        <begin position="278"/>
        <end position="296"/>
    </location>
</feature>
<evidence type="ECO:0000313" key="14">
    <source>
        <dbReference type="EMBL" id="PIA64662.1"/>
    </source>
</evidence>
<dbReference type="Pfam" id="PF02705">
    <property type="entry name" value="K_trans"/>
    <property type="match status" value="1"/>
</dbReference>
<feature type="transmembrane region" description="Helical" evidence="10">
    <location>
        <begin position="422"/>
        <end position="442"/>
    </location>
</feature>
<dbReference type="STRING" id="218851.A0A2G5F9J3"/>
<evidence type="ECO:0000259" key="13">
    <source>
        <dbReference type="Pfam" id="PF22776"/>
    </source>
</evidence>
<dbReference type="GO" id="GO:0015079">
    <property type="term" value="F:potassium ion transmembrane transporter activity"/>
    <property type="evidence" value="ECO:0007669"/>
    <property type="project" value="UniProtKB-UniRule"/>
</dbReference>
<feature type="transmembrane region" description="Helical" evidence="10">
    <location>
        <begin position="479"/>
        <end position="498"/>
    </location>
</feature>
<dbReference type="OrthoDB" id="504708at2759"/>
<feature type="transmembrane region" description="Helical" evidence="10">
    <location>
        <begin position="303"/>
        <end position="321"/>
    </location>
</feature>
<evidence type="ECO:0000256" key="1">
    <source>
        <dbReference type="ARBA" id="ARBA00004141"/>
    </source>
</evidence>
<dbReference type="AlphaFoldDB" id="A0A2G5F9J3"/>
<feature type="transmembrane region" description="Helical" evidence="10">
    <location>
        <begin position="382"/>
        <end position="402"/>
    </location>
</feature>
<accession>A0A2G5F9J3</accession>
<feature type="transmembrane region" description="Helical" evidence="10">
    <location>
        <begin position="102"/>
        <end position="125"/>
    </location>
</feature>
<keyword evidence="11" id="KW-0175">Coiled coil</keyword>
<evidence type="ECO:0000256" key="5">
    <source>
        <dbReference type="ARBA" id="ARBA00022692"/>
    </source>
</evidence>
<evidence type="ECO:0000256" key="8">
    <source>
        <dbReference type="ARBA" id="ARBA00023065"/>
    </source>
</evidence>
<name>A0A2G5F9J3_AQUCA</name>
<dbReference type="PANTHER" id="PTHR30540">
    <property type="entry name" value="OSMOTIC STRESS POTASSIUM TRANSPORTER"/>
    <property type="match status" value="1"/>
</dbReference>
<gene>
    <name evidence="14" type="ORF">AQUCO_00100253v1</name>
</gene>
<keyword evidence="8 10" id="KW-0406">Ion transport</keyword>
<evidence type="ECO:0000256" key="2">
    <source>
        <dbReference type="ARBA" id="ARBA00008440"/>
    </source>
</evidence>
<feature type="transmembrane region" description="Helical" evidence="10">
    <location>
        <begin position="504"/>
        <end position="526"/>
    </location>
</feature>
<feature type="transmembrane region" description="Helical" evidence="10">
    <location>
        <begin position="560"/>
        <end position="579"/>
    </location>
</feature>
<protein>
    <recommendedName>
        <fullName evidence="10">Potassium transporter</fullName>
    </recommendedName>
</protein>
<dbReference type="Proteomes" id="UP000230069">
    <property type="component" value="Unassembled WGS sequence"/>
</dbReference>
<feature type="transmembrane region" description="Helical" evidence="10">
    <location>
        <begin position="145"/>
        <end position="166"/>
    </location>
</feature>
<dbReference type="InterPro" id="IPR053951">
    <property type="entry name" value="K_trans_N"/>
</dbReference>
<comment type="subcellular location">
    <subcellularLocation>
        <location evidence="1 10">Membrane</location>
        <topology evidence="1 10">Multi-pass membrane protein</topology>
    </subcellularLocation>
</comment>
<evidence type="ECO:0000256" key="6">
    <source>
        <dbReference type="ARBA" id="ARBA00022958"/>
    </source>
</evidence>
<dbReference type="EMBL" id="KZ305018">
    <property type="protein sequence ID" value="PIA64662.1"/>
    <property type="molecule type" value="Genomic_DNA"/>
</dbReference>
<keyword evidence="4 10" id="KW-0633">Potassium transport</keyword>